<dbReference type="PaxDb" id="3827-XP_004513871.1"/>
<dbReference type="GeneID" id="101489273"/>
<dbReference type="Gene3D" id="3.30.160.60">
    <property type="entry name" value="Classic Zinc Finger"/>
    <property type="match status" value="1"/>
</dbReference>
<accession>A0A1S2Z2J0</accession>
<keyword evidence="4" id="KW-1185">Reference proteome</keyword>
<dbReference type="AlphaFoldDB" id="A0A1S2Z2J0"/>
<dbReference type="PROSITE" id="PS00028">
    <property type="entry name" value="ZINC_FINGER_C2H2_1"/>
    <property type="match status" value="1"/>
</dbReference>
<evidence type="ECO:0000313" key="4">
    <source>
        <dbReference type="Proteomes" id="UP000087171"/>
    </source>
</evidence>
<feature type="domain" description="C2H2-type" evidence="3">
    <location>
        <begin position="28"/>
        <end position="55"/>
    </location>
</feature>
<dbReference type="KEGG" id="cam:101489273"/>
<evidence type="ECO:0000256" key="2">
    <source>
        <dbReference type="SAM" id="MobiDB-lite"/>
    </source>
</evidence>
<evidence type="ECO:0000313" key="5">
    <source>
        <dbReference type="RefSeq" id="XP_004513871.1"/>
    </source>
</evidence>
<dbReference type="Pfam" id="PF13912">
    <property type="entry name" value="zf-C2H2_6"/>
    <property type="match status" value="1"/>
</dbReference>
<feature type="compositionally biased region" description="Polar residues" evidence="2">
    <location>
        <begin position="1"/>
        <end position="13"/>
    </location>
</feature>
<protein>
    <submittedName>
        <fullName evidence="5">Uncharacterized protein LOC101489273</fullName>
    </submittedName>
</protein>
<name>A0A1S2Z2J0_CICAR</name>
<evidence type="ECO:0000259" key="3">
    <source>
        <dbReference type="PROSITE" id="PS50157"/>
    </source>
</evidence>
<dbReference type="Proteomes" id="UP000087171">
    <property type="component" value="Unplaced"/>
</dbReference>
<dbReference type="InterPro" id="IPR036236">
    <property type="entry name" value="Znf_C2H2_sf"/>
</dbReference>
<dbReference type="OrthoDB" id="975071at2759"/>
<dbReference type="SUPFAM" id="SSF57667">
    <property type="entry name" value="beta-beta-alpha zinc fingers"/>
    <property type="match status" value="1"/>
</dbReference>
<keyword evidence="1" id="KW-0479">Metal-binding</keyword>
<keyword evidence="1" id="KW-0863">Zinc-finger</keyword>
<sequence length="167" mass="19407">MRKKNPSPSSTYHSRVDNEKTNSSSMMHKCNLCDKTFNSEKTLDGHKTSHRSKLVQPPIKKRWWNDTYDDQQILSAADLTKYSPPRSRETKKRCGKSIIDYEAINVAQILCEISRADHEILKLSTDIDNQINNKLVTTVKDNNKSLVVRFKFPKDKKIFQTHHEDCN</sequence>
<gene>
    <name evidence="5" type="primary">LOC101489273</name>
</gene>
<dbReference type="PROSITE" id="PS50157">
    <property type="entry name" value="ZINC_FINGER_C2H2_2"/>
    <property type="match status" value="1"/>
</dbReference>
<organism evidence="4 5">
    <name type="scientific">Cicer arietinum</name>
    <name type="common">Chickpea</name>
    <name type="synonym">Garbanzo</name>
    <dbReference type="NCBI Taxonomy" id="3827"/>
    <lineage>
        <taxon>Eukaryota</taxon>
        <taxon>Viridiplantae</taxon>
        <taxon>Streptophyta</taxon>
        <taxon>Embryophyta</taxon>
        <taxon>Tracheophyta</taxon>
        <taxon>Spermatophyta</taxon>
        <taxon>Magnoliopsida</taxon>
        <taxon>eudicotyledons</taxon>
        <taxon>Gunneridae</taxon>
        <taxon>Pentapetalae</taxon>
        <taxon>rosids</taxon>
        <taxon>fabids</taxon>
        <taxon>Fabales</taxon>
        <taxon>Fabaceae</taxon>
        <taxon>Papilionoideae</taxon>
        <taxon>50 kb inversion clade</taxon>
        <taxon>NPAAA clade</taxon>
        <taxon>Hologalegina</taxon>
        <taxon>IRL clade</taxon>
        <taxon>Cicereae</taxon>
        <taxon>Cicer</taxon>
    </lineage>
</organism>
<reference evidence="5" key="1">
    <citation type="submission" date="2025-08" db="UniProtKB">
        <authorList>
            <consortium name="RefSeq"/>
        </authorList>
    </citation>
    <scope>IDENTIFICATION</scope>
    <source>
        <tissue evidence="5">Etiolated seedlings</tissue>
    </source>
</reference>
<dbReference type="InterPro" id="IPR013087">
    <property type="entry name" value="Znf_C2H2_type"/>
</dbReference>
<evidence type="ECO:0000256" key="1">
    <source>
        <dbReference type="PROSITE-ProRule" id="PRU00042"/>
    </source>
</evidence>
<proteinExistence type="predicted"/>
<dbReference type="SMART" id="SM00355">
    <property type="entry name" value="ZnF_C2H2"/>
    <property type="match status" value="1"/>
</dbReference>
<keyword evidence="1" id="KW-0862">Zinc</keyword>
<dbReference type="GO" id="GO:0008270">
    <property type="term" value="F:zinc ion binding"/>
    <property type="evidence" value="ECO:0007669"/>
    <property type="project" value="UniProtKB-KW"/>
</dbReference>
<feature type="region of interest" description="Disordered" evidence="2">
    <location>
        <begin position="1"/>
        <end position="25"/>
    </location>
</feature>
<dbReference type="RefSeq" id="XP_004513871.1">
    <property type="nucleotide sequence ID" value="XM_004513814.1"/>
</dbReference>